<evidence type="ECO:0000313" key="2">
    <source>
        <dbReference type="Proteomes" id="UP001212821"/>
    </source>
</evidence>
<evidence type="ECO:0008006" key="3">
    <source>
        <dbReference type="Google" id="ProtNLM"/>
    </source>
</evidence>
<dbReference type="NCBIfam" id="NF047719">
    <property type="entry name" value="SCO6745_fam_HTH"/>
    <property type="match status" value="1"/>
</dbReference>
<accession>A0ABY7QB37</accession>
<sequence length="287" mass="30664">MSDPVHPVHPARALWRLFEPVYAVTFLQPESRAAFEALGLDGGWHGYFAARSAPLGAVNAPPVIAAFFSFAPAMVERALPQVWTQADPERVLAARAGGSAAALARLLAPVEPERIEAAAAALEGAVARLDCAGRVLAAANAALPRPDDVHGRLWQAANTLREHRGDGHVAALVAAGLDGCEAPVLHCALDASREVLQPMRGWTDQEWVAATARLVERGWLTAEGAVTELGRNRHRSLEDATDLAAGRVWEDLPDGELDRLTALLRPIAAICRDRMPVNPLAMPPVDL</sequence>
<dbReference type="RefSeq" id="WP_270148464.1">
    <property type="nucleotide sequence ID" value="NZ_CP115450.1"/>
</dbReference>
<gene>
    <name evidence="1" type="ORF">O1G21_31660</name>
</gene>
<reference evidence="2" key="1">
    <citation type="submission" date="2022-12" db="EMBL/GenBank/DDBJ databases">
        <authorList>
            <person name="Mo P."/>
        </authorList>
    </citation>
    <scope>NUCLEOTIDE SEQUENCE [LARGE SCALE GENOMIC DNA]</scope>
    <source>
        <strain evidence="2">HUAS 3-15</strain>
    </source>
</reference>
<dbReference type="Pfam" id="PF21863">
    <property type="entry name" value="HTH_67"/>
    <property type="match status" value="1"/>
</dbReference>
<name>A0ABY7QB37_9ACTN</name>
<proteinExistence type="predicted"/>
<organism evidence="1 2">
    <name type="scientific">Kitasatospora cathayae</name>
    <dbReference type="NCBI Taxonomy" id="3004092"/>
    <lineage>
        <taxon>Bacteria</taxon>
        <taxon>Bacillati</taxon>
        <taxon>Actinomycetota</taxon>
        <taxon>Actinomycetes</taxon>
        <taxon>Kitasatosporales</taxon>
        <taxon>Streptomycetaceae</taxon>
        <taxon>Kitasatospora</taxon>
    </lineage>
</organism>
<protein>
    <recommendedName>
        <fullName evidence="3">SalK</fullName>
    </recommendedName>
</protein>
<dbReference type="InterPro" id="IPR054058">
    <property type="entry name" value="HTH_67"/>
</dbReference>
<evidence type="ECO:0000313" key="1">
    <source>
        <dbReference type="EMBL" id="WBP89953.1"/>
    </source>
</evidence>
<dbReference type="EMBL" id="CP115450">
    <property type="protein sequence ID" value="WBP89953.1"/>
    <property type="molecule type" value="Genomic_DNA"/>
</dbReference>
<dbReference type="Proteomes" id="UP001212821">
    <property type="component" value="Chromosome"/>
</dbReference>
<keyword evidence="2" id="KW-1185">Reference proteome</keyword>